<sequence>MLPSIWRGWSRSASLTKCTSSFNTTPHRTILTDMVRVVEVGPRDGLQNLPQVLPASTKIELINRLSHTGLRSIEATSFVSPKWVPQMADSASVLQGIDQHQGVDYPVLVPNLRGLNSALELGAQEVVLFVSASEGFSHANVNCSVEDSLKRCRDVASSCSQRRKDVKIRGVISCVVGCPYDGQVEPKHVSKVAEELLTMGCYEVALGDTIGVGTPASFGKLLDELRAMTGGDIWRFAAHCHDTYGQALANVYECLRQGVRVFDSSVAGLGGCPYAPGASGNLATEDLLYLLHGEGMQTGVDLEKVVEVGAYICEQIPTENRSKVAKAMLAKRGSRSSASKVCGGAT</sequence>
<accession>A0ACC2PCW1</accession>
<protein>
    <submittedName>
        <fullName evidence="1">Uncharacterized protein</fullName>
    </submittedName>
</protein>
<comment type="caution">
    <text evidence="1">The sequence shown here is derived from an EMBL/GenBank/DDBJ whole genome shotgun (WGS) entry which is preliminary data.</text>
</comment>
<dbReference type="Proteomes" id="UP001239111">
    <property type="component" value="Chromosome 2"/>
</dbReference>
<evidence type="ECO:0000313" key="2">
    <source>
        <dbReference type="Proteomes" id="UP001239111"/>
    </source>
</evidence>
<reference evidence="1" key="1">
    <citation type="submission" date="2023-04" db="EMBL/GenBank/DDBJ databases">
        <title>A chromosome-level genome assembly of the parasitoid wasp Eretmocerus hayati.</title>
        <authorList>
            <person name="Zhong Y."/>
            <person name="Liu S."/>
            <person name="Liu Y."/>
        </authorList>
    </citation>
    <scope>NUCLEOTIDE SEQUENCE</scope>
    <source>
        <strain evidence="1">ZJU_SS_LIU_2023</strain>
    </source>
</reference>
<proteinExistence type="predicted"/>
<organism evidence="1 2">
    <name type="scientific">Eretmocerus hayati</name>
    <dbReference type="NCBI Taxonomy" id="131215"/>
    <lineage>
        <taxon>Eukaryota</taxon>
        <taxon>Metazoa</taxon>
        <taxon>Ecdysozoa</taxon>
        <taxon>Arthropoda</taxon>
        <taxon>Hexapoda</taxon>
        <taxon>Insecta</taxon>
        <taxon>Pterygota</taxon>
        <taxon>Neoptera</taxon>
        <taxon>Endopterygota</taxon>
        <taxon>Hymenoptera</taxon>
        <taxon>Apocrita</taxon>
        <taxon>Proctotrupomorpha</taxon>
        <taxon>Chalcidoidea</taxon>
        <taxon>Aphelinidae</taxon>
        <taxon>Aphelininae</taxon>
        <taxon>Eretmocerus</taxon>
    </lineage>
</organism>
<dbReference type="EMBL" id="CM056742">
    <property type="protein sequence ID" value="KAJ8681157.1"/>
    <property type="molecule type" value="Genomic_DNA"/>
</dbReference>
<keyword evidence="2" id="KW-1185">Reference proteome</keyword>
<evidence type="ECO:0000313" key="1">
    <source>
        <dbReference type="EMBL" id="KAJ8681157.1"/>
    </source>
</evidence>
<name>A0ACC2PCW1_9HYME</name>
<gene>
    <name evidence="1" type="ORF">QAD02_016944</name>
</gene>